<keyword evidence="6" id="KW-0325">Glycoprotein</keyword>
<dbReference type="InterPro" id="IPR001881">
    <property type="entry name" value="EGF-like_Ca-bd_dom"/>
</dbReference>
<dbReference type="GO" id="GO:0005509">
    <property type="term" value="F:calcium ion binding"/>
    <property type="evidence" value="ECO:0007669"/>
    <property type="project" value="InterPro"/>
</dbReference>
<dbReference type="AlphaFoldDB" id="R7U277"/>
<dbReference type="SMART" id="SM00179">
    <property type="entry name" value="EGF_CA"/>
    <property type="match status" value="1"/>
</dbReference>
<dbReference type="EnsemblMetazoa" id="CapteT210159">
    <property type="protein sequence ID" value="CapteP210159"/>
    <property type="gene ID" value="CapteG210159"/>
</dbReference>
<comment type="subcellular location">
    <subcellularLocation>
        <location evidence="1">Membrane</location>
    </subcellularLocation>
</comment>
<dbReference type="InterPro" id="IPR000436">
    <property type="entry name" value="Sushi_SCR_CCP_dom"/>
</dbReference>
<feature type="domain" description="Sushi" evidence="10">
    <location>
        <begin position="108"/>
        <end position="167"/>
    </location>
</feature>
<reference evidence="12" key="3">
    <citation type="submission" date="2015-06" db="UniProtKB">
        <authorList>
            <consortium name="EnsemblMetazoa"/>
        </authorList>
    </citation>
    <scope>IDENTIFICATION</scope>
</reference>
<feature type="domain" description="Sushi" evidence="10">
    <location>
        <begin position="168"/>
        <end position="225"/>
    </location>
</feature>
<keyword evidence="4 8" id="KW-0472">Membrane</keyword>
<evidence type="ECO:0000256" key="8">
    <source>
        <dbReference type="SAM" id="Phobius"/>
    </source>
</evidence>
<keyword evidence="8" id="KW-0812">Transmembrane</keyword>
<dbReference type="Gene3D" id="2.10.50.10">
    <property type="entry name" value="Tumor Necrosis Factor Receptor, subunit A, domain 2"/>
    <property type="match status" value="2"/>
</dbReference>
<feature type="disulfide bond" evidence="7">
    <location>
        <begin position="374"/>
        <end position="401"/>
    </location>
</feature>
<feature type="domain" description="Sushi" evidence="10">
    <location>
        <begin position="455"/>
        <end position="513"/>
    </location>
</feature>
<keyword evidence="7" id="KW-0768">Sushi</keyword>
<reference evidence="11 13" key="2">
    <citation type="journal article" date="2013" name="Nature">
        <title>Insights into bilaterian evolution from three spiralian genomes.</title>
        <authorList>
            <person name="Simakov O."/>
            <person name="Marletaz F."/>
            <person name="Cho S.J."/>
            <person name="Edsinger-Gonzales E."/>
            <person name="Havlak P."/>
            <person name="Hellsten U."/>
            <person name="Kuo D.H."/>
            <person name="Larsson T."/>
            <person name="Lv J."/>
            <person name="Arendt D."/>
            <person name="Savage R."/>
            <person name="Osoegawa K."/>
            <person name="de Jong P."/>
            <person name="Grimwood J."/>
            <person name="Chapman J.A."/>
            <person name="Shapiro H."/>
            <person name="Aerts A."/>
            <person name="Otillar R.P."/>
            <person name="Terry A.Y."/>
            <person name="Boore J.L."/>
            <person name="Grigoriev I.V."/>
            <person name="Lindberg D.R."/>
            <person name="Seaver E.C."/>
            <person name="Weisblat D.A."/>
            <person name="Putnam N.H."/>
            <person name="Rokhsar D.S."/>
        </authorList>
    </citation>
    <scope>NUCLEOTIDE SEQUENCE</scope>
    <source>
        <strain evidence="11 13">I ESC-2004</strain>
    </source>
</reference>
<dbReference type="InterPro" id="IPR018097">
    <property type="entry name" value="EGF_Ca-bd_CS"/>
</dbReference>
<dbReference type="SMART" id="SM01411">
    <property type="entry name" value="Ephrin_rec_like"/>
    <property type="match status" value="2"/>
</dbReference>
<feature type="signal peptide" evidence="9">
    <location>
        <begin position="1"/>
        <end position="24"/>
    </location>
</feature>
<feature type="disulfide bond" evidence="7">
    <location>
        <begin position="138"/>
        <end position="165"/>
    </location>
</feature>
<dbReference type="PROSITE" id="PS50923">
    <property type="entry name" value="SUSHI"/>
    <property type="match status" value="5"/>
</dbReference>
<evidence type="ECO:0000313" key="12">
    <source>
        <dbReference type="EnsemblMetazoa" id="CapteP210159"/>
    </source>
</evidence>
<evidence type="ECO:0000256" key="6">
    <source>
        <dbReference type="ARBA" id="ARBA00023180"/>
    </source>
</evidence>
<accession>R7U277</accession>
<evidence type="ECO:0000313" key="13">
    <source>
        <dbReference type="Proteomes" id="UP000014760"/>
    </source>
</evidence>
<dbReference type="InterPro" id="IPR051277">
    <property type="entry name" value="SEZ6_CSMD_C4BPB_Regulators"/>
</dbReference>
<keyword evidence="5 7" id="KW-1015">Disulfide bond</keyword>
<keyword evidence="8" id="KW-1133">Transmembrane helix</keyword>
<evidence type="ECO:0000256" key="2">
    <source>
        <dbReference type="ARBA" id="ARBA00022729"/>
    </source>
</evidence>
<keyword evidence="13" id="KW-1185">Reference proteome</keyword>
<feature type="domain" description="Sushi" evidence="10">
    <location>
        <begin position="344"/>
        <end position="403"/>
    </location>
</feature>
<evidence type="ECO:0000256" key="5">
    <source>
        <dbReference type="ARBA" id="ARBA00023157"/>
    </source>
</evidence>
<dbReference type="Gene3D" id="2.10.25.10">
    <property type="entry name" value="Laminin"/>
    <property type="match status" value="1"/>
</dbReference>
<evidence type="ECO:0000313" key="11">
    <source>
        <dbReference type="EMBL" id="ELT97766.1"/>
    </source>
</evidence>
<keyword evidence="2 9" id="KW-0732">Signal</keyword>
<feature type="transmembrane region" description="Helical" evidence="8">
    <location>
        <begin position="60"/>
        <end position="79"/>
    </location>
</feature>
<gene>
    <name evidence="11" type="ORF">CAPTEDRAFT_210159</name>
</gene>
<dbReference type="Pfam" id="PF00084">
    <property type="entry name" value="Sushi"/>
    <property type="match status" value="4"/>
</dbReference>
<dbReference type="SMART" id="SM00032">
    <property type="entry name" value="CCP"/>
    <property type="match status" value="7"/>
</dbReference>
<dbReference type="PROSITE" id="PS01187">
    <property type="entry name" value="EGF_CA"/>
    <property type="match status" value="1"/>
</dbReference>
<dbReference type="Proteomes" id="UP000014760">
    <property type="component" value="Unassembled WGS sequence"/>
</dbReference>
<evidence type="ECO:0000256" key="3">
    <source>
        <dbReference type="ARBA" id="ARBA00022737"/>
    </source>
</evidence>
<dbReference type="EMBL" id="AMQN01002126">
    <property type="status" value="NOT_ANNOTATED_CDS"/>
    <property type="molecule type" value="Genomic_DNA"/>
</dbReference>
<dbReference type="OMA" id="WSHEANE"/>
<dbReference type="EMBL" id="AMQN01002125">
    <property type="status" value="NOT_ANNOTATED_CDS"/>
    <property type="molecule type" value="Genomic_DNA"/>
</dbReference>
<dbReference type="HOGENOM" id="CLU_332105_0_0_1"/>
<evidence type="ECO:0000259" key="10">
    <source>
        <dbReference type="PROSITE" id="PS50923"/>
    </source>
</evidence>
<name>R7U277_CAPTE</name>
<dbReference type="SUPFAM" id="SSF57535">
    <property type="entry name" value="Complement control module/SCR domain"/>
    <property type="match status" value="7"/>
</dbReference>
<dbReference type="EMBL" id="KB308479">
    <property type="protein sequence ID" value="ELT97766.1"/>
    <property type="molecule type" value="Genomic_DNA"/>
</dbReference>
<feature type="chain" id="PRO_5008787574" description="Sushi domain-containing protein" evidence="9">
    <location>
        <begin position="25"/>
        <end position="862"/>
    </location>
</feature>
<dbReference type="PROSITE" id="PS00010">
    <property type="entry name" value="ASX_HYDROXYL"/>
    <property type="match status" value="1"/>
</dbReference>
<evidence type="ECO:0000256" key="7">
    <source>
        <dbReference type="PROSITE-ProRule" id="PRU00302"/>
    </source>
</evidence>
<dbReference type="InterPro" id="IPR000152">
    <property type="entry name" value="EGF-type_Asp/Asn_hydroxyl_site"/>
</dbReference>
<dbReference type="Gene3D" id="2.10.70.10">
    <property type="entry name" value="Complement Module, domain 1"/>
    <property type="match status" value="7"/>
</dbReference>
<dbReference type="STRING" id="283909.R7U277"/>
<dbReference type="CDD" id="cd00033">
    <property type="entry name" value="CCP"/>
    <property type="match status" value="6"/>
</dbReference>
<dbReference type="PANTHER" id="PTHR45656:SF4">
    <property type="entry name" value="PROTEIN CBR-CLEC-78"/>
    <property type="match status" value="1"/>
</dbReference>
<proteinExistence type="predicted"/>
<dbReference type="InterPro" id="IPR035976">
    <property type="entry name" value="Sushi/SCR/CCP_sf"/>
</dbReference>
<dbReference type="InterPro" id="IPR011641">
    <property type="entry name" value="Tyr-kin_ephrin_A/B_rcpt-like"/>
</dbReference>
<feature type="domain" description="Sushi" evidence="10">
    <location>
        <begin position="226"/>
        <end position="284"/>
    </location>
</feature>
<dbReference type="OrthoDB" id="6127264at2759"/>
<evidence type="ECO:0000256" key="4">
    <source>
        <dbReference type="ARBA" id="ARBA00023136"/>
    </source>
</evidence>
<protein>
    <recommendedName>
        <fullName evidence="10">Sushi domain-containing protein</fullName>
    </recommendedName>
</protein>
<evidence type="ECO:0000256" key="1">
    <source>
        <dbReference type="ARBA" id="ARBA00004370"/>
    </source>
</evidence>
<sequence>MKKILELFLLLGFLLLLHGSTGDADNHRSPKFTEADGTSPFLQKEEANAVLGKRREKRGLIALLPAIIGVFAIVGGSIARQAHERKSEARESRYERSRREEMYRRCKVQCKFPDHIINGHVQPLASTYNVGVSVNFSCKPGFDLKGRRSKTCQSTGEWDSTNPTCQMKTCRDPGTPMNGERRGSDFEFGSSVIFTCDDGFKLVGTPTAICNEAGEWSAATPSCAVRMCAEPDIPTNGQIDVTSGRIYGSEVKYSCDEGYYLNGSSLRKCAINEEWNRRQPSCQEIHCEMLRIPDQAVITSTINHRFGSVLTFSCNPGYHLTGGSQRICSGKGSLGEWLPQNQFPSCHPISCAHSSTRSALTNAYTFGEIFQAECPPGHHKSHERPVTCLYDGSWSDSIPECLPCPKGQFSNRREVMACSACPDNTTTLAPGSRFIEQCVCSDGFLGPAGGPCHEVTCPAIESTEHSIVNACGYHVNDQCLLQCKEGYIVQSGSEKRRCLSNGLWSGNALRCIACPLNTYKAGSNLCHPCPRNTFTHQPGANRVDHCLCLPGFQKTVNGECQDINECSQSLCEQDCQNTPGGFWCTCTEPGYEVNPNRTSHCLRSRECEEPPQPKNGAFVCLEGYRNRRCSIRCDPGYEHIAQPNAYEQCGMETDWTWSYQLRGEAQIIGCTETFFPEVTIEPEVFYLVQSCSQLTPQQTQNIKDTFLQMLVSRGICHSSGDIICKTTDISIRCGVSRRSKRSAQHLSIRFKLKTEQRSVYHDPHCYALCSSNATSQCSSRCISDHIAESRSKLSDASARLLSLFRPPSGVFTHSRSALGSPVPVSLNIAGLSLIPELGITGLSIHTDCGDGMVMAPNGVSCG</sequence>
<dbReference type="Pfam" id="PF07699">
    <property type="entry name" value="Ephrin_rec_like"/>
    <property type="match status" value="2"/>
</dbReference>
<evidence type="ECO:0000256" key="9">
    <source>
        <dbReference type="SAM" id="SignalP"/>
    </source>
</evidence>
<keyword evidence="3" id="KW-0677">Repeat</keyword>
<dbReference type="PANTHER" id="PTHR45656">
    <property type="entry name" value="PROTEIN CBR-CLEC-78"/>
    <property type="match status" value="1"/>
</dbReference>
<dbReference type="FunFam" id="2.10.70.10:FF:000011">
    <property type="entry name" value="CUB and sushi domain-containing protein 3 isoform A"/>
    <property type="match status" value="1"/>
</dbReference>
<organism evidence="11">
    <name type="scientific">Capitella teleta</name>
    <name type="common">Polychaete worm</name>
    <dbReference type="NCBI Taxonomy" id="283909"/>
    <lineage>
        <taxon>Eukaryota</taxon>
        <taxon>Metazoa</taxon>
        <taxon>Spiralia</taxon>
        <taxon>Lophotrochozoa</taxon>
        <taxon>Annelida</taxon>
        <taxon>Polychaeta</taxon>
        <taxon>Sedentaria</taxon>
        <taxon>Scolecida</taxon>
        <taxon>Capitellidae</taxon>
        <taxon>Capitella</taxon>
    </lineage>
</organism>
<reference evidence="13" key="1">
    <citation type="submission" date="2012-12" db="EMBL/GenBank/DDBJ databases">
        <authorList>
            <person name="Hellsten U."/>
            <person name="Grimwood J."/>
            <person name="Chapman J.A."/>
            <person name="Shapiro H."/>
            <person name="Aerts A."/>
            <person name="Otillar R.P."/>
            <person name="Terry A.Y."/>
            <person name="Boore J.L."/>
            <person name="Simakov O."/>
            <person name="Marletaz F."/>
            <person name="Cho S.-J."/>
            <person name="Edsinger-Gonzales E."/>
            <person name="Havlak P."/>
            <person name="Kuo D.-H."/>
            <person name="Larsson T."/>
            <person name="Lv J."/>
            <person name="Arendt D."/>
            <person name="Savage R."/>
            <person name="Osoegawa K."/>
            <person name="de Jong P."/>
            <person name="Lindberg D.R."/>
            <person name="Seaver E.C."/>
            <person name="Weisblat D.A."/>
            <person name="Putnam N.H."/>
            <person name="Grigoriev I.V."/>
            <person name="Rokhsar D.S."/>
        </authorList>
    </citation>
    <scope>NUCLEOTIDE SEQUENCE</scope>
    <source>
        <strain evidence="13">I ESC-2004</strain>
    </source>
</reference>
<comment type="caution">
    <text evidence="7">Lacks conserved residue(s) required for the propagation of feature annotation.</text>
</comment>
<dbReference type="GO" id="GO:0016020">
    <property type="term" value="C:membrane"/>
    <property type="evidence" value="ECO:0007669"/>
    <property type="project" value="UniProtKB-SubCell"/>
</dbReference>
<feature type="disulfide bond" evidence="7">
    <location>
        <begin position="196"/>
        <end position="223"/>
    </location>
</feature>
<feature type="disulfide bond" evidence="7">
    <location>
        <begin position="255"/>
        <end position="282"/>
    </location>
</feature>